<dbReference type="Proteomes" id="UP000606974">
    <property type="component" value="Unassembled WGS sequence"/>
</dbReference>
<keyword evidence="3" id="KW-1185">Reference proteome</keyword>
<name>A0A8H7AIH9_9EURO</name>
<sequence>MTDSENDNLPFTPESFADRDIGGPEDGIFAWLRPHSPTALAAFDAVVNASIKYPERYNHIRQYIFTKDHRDQRTSSIYSEDGEVEESPSRQWSGAFKLSMKSSAPRPGERVVFG</sequence>
<evidence type="ECO:0000313" key="2">
    <source>
        <dbReference type="EMBL" id="KAF7507622.1"/>
    </source>
</evidence>
<dbReference type="EMBL" id="JAACFV010000066">
    <property type="protein sequence ID" value="KAF7507622.1"/>
    <property type="molecule type" value="Genomic_DNA"/>
</dbReference>
<organism evidence="2 3">
    <name type="scientific">Endocarpon pusillum</name>
    <dbReference type="NCBI Taxonomy" id="364733"/>
    <lineage>
        <taxon>Eukaryota</taxon>
        <taxon>Fungi</taxon>
        <taxon>Dikarya</taxon>
        <taxon>Ascomycota</taxon>
        <taxon>Pezizomycotina</taxon>
        <taxon>Eurotiomycetes</taxon>
        <taxon>Chaetothyriomycetidae</taxon>
        <taxon>Verrucariales</taxon>
        <taxon>Verrucariaceae</taxon>
        <taxon>Endocarpon</taxon>
    </lineage>
</organism>
<dbReference type="AlphaFoldDB" id="A0A8H7AIH9"/>
<reference evidence="2" key="1">
    <citation type="submission" date="2020-02" db="EMBL/GenBank/DDBJ databases">
        <authorList>
            <person name="Palmer J.M."/>
        </authorList>
    </citation>
    <scope>NUCLEOTIDE SEQUENCE</scope>
    <source>
        <strain evidence="2">EPUS1.4</strain>
        <tissue evidence="2">Thallus</tissue>
    </source>
</reference>
<feature type="region of interest" description="Disordered" evidence="1">
    <location>
        <begin position="1"/>
        <end position="21"/>
    </location>
</feature>
<comment type="caution">
    <text evidence="2">The sequence shown here is derived from an EMBL/GenBank/DDBJ whole genome shotgun (WGS) entry which is preliminary data.</text>
</comment>
<evidence type="ECO:0000313" key="3">
    <source>
        <dbReference type="Proteomes" id="UP000606974"/>
    </source>
</evidence>
<evidence type="ECO:0000256" key="1">
    <source>
        <dbReference type="SAM" id="MobiDB-lite"/>
    </source>
</evidence>
<protein>
    <submittedName>
        <fullName evidence="2">Uncharacterized protein</fullName>
    </submittedName>
</protein>
<proteinExistence type="predicted"/>
<accession>A0A8H7AIH9</accession>
<gene>
    <name evidence="2" type="ORF">GJ744_010292</name>
</gene>